<evidence type="ECO:0000256" key="14">
    <source>
        <dbReference type="PIRNR" id="PIRNR004638"/>
    </source>
</evidence>
<keyword evidence="11 14" id="KW-0408">Iron</keyword>
<comment type="caution">
    <text evidence="16">The sequence shown here is derived from an EMBL/GenBank/DDBJ whole genome shotgun (WGS) entry which is preliminary data.</text>
</comment>
<evidence type="ECO:0000256" key="9">
    <source>
        <dbReference type="ARBA" id="ARBA00022989"/>
    </source>
</evidence>
<dbReference type="OrthoDB" id="5770094at2"/>
<evidence type="ECO:0000256" key="7">
    <source>
        <dbReference type="ARBA" id="ARBA00022692"/>
    </source>
</evidence>
<dbReference type="GO" id="GO:0046872">
    <property type="term" value="F:metal ion binding"/>
    <property type="evidence" value="ECO:0007669"/>
    <property type="project" value="UniProtKB-UniRule"/>
</dbReference>
<reference evidence="17" key="1">
    <citation type="submission" date="2017-05" db="EMBL/GenBank/DDBJ databases">
        <authorList>
            <person name="Sharma S."/>
            <person name="Sidhu C."/>
            <person name="Pinnaka A.K."/>
        </authorList>
    </citation>
    <scope>NUCLEOTIDE SEQUENCE [LARGE SCALE GENOMIC DNA]</scope>
    <source>
        <strain evidence="17">AK93</strain>
    </source>
</reference>
<evidence type="ECO:0000256" key="4">
    <source>
        <dbReference type="ARBA" id="ARBA00017504"/>
    </source>
</evidence>
<dbReference type="PANTHER" id="PTHR40255:SF1">
    <property type="entry name" value="PROTOPORPHYRINOGEN IX OXIDASE"/>
    <property type="match status" value="1"/>
</dbReference>
<feature type="transmembrane region" description="Helical" evidence="15">
    <location>
        <begin position="75"/>
        <end position="94"/>
    </location>
</feature>
<comment type="subcellular location">
    <subcellularLocation>
        <location evidence="1">Cell membrane</location>
        <topology evidence="1">Multi-pass membrane protein</topology>
    </subcellularLocation>
</comment>
<keyword evidence="8 14" id="KW-0479">Metal-binding</keyword>
<organism evidence="16 17">
    <name type="scientific">Alkalilimnicola ehrlichii</name>
    <dbReference type="NCBI Taxonomy" id="351052"/>
    <lineage>
        <taxon>Bacteria</taxon>
        <taxon>Pseudomonadati</taxon>
        <taxon>Pseudomonadota</taxon>
        <taxon>Gammaproteobacteria</taxon>
        <taxon>Chromatiales</taxon>
        <taxon>Ectothiorhodospiraceae</taxon>
        <taxon>Alkalilimnicola</taxon>
    </lineage>
</organism>
<evidence type="ECO:0000256" key="13">
    <source>
        <dbReference type="ARBA" id="ARBA00048390"/>
    </source>
</evidence>
<evidence type="ECO:0000256" key="3">
    <source>
        <dbReference type="ARBA" id="ARBA00006501"/>
    </source>
</evidence>
<evidence type="ECO:0000313" key="16">
    <source>
        <dbReference type="EMBL" id="RFA32054.1"/>
    </source>
</evidence>
<dbReference type="GO" id="GO:0070818">
    <property type="term" value="F:protoporphyrinogen oxidase activity"/>
    <property type="evidence" value="ECO:0007669"/>
    <property type="project" value="UniProtKB-UniRule"/>
</dbReference>
<dbReference type="GO" id="GO:0006782">
    <property type="term" value="P:protoporphyrinogen IX biosynthetic process"/>
    <property type="evidence" value="ECO:0007669"/>
    <property type="project" value="UniProtKB-UniRule"/>
</dbReference>
<gene>
    <name evidence="16" type="ORF">CAL65_20670</name>
</gene>
<comment type="catalytic activity">
    <reaction evidence="13 14">
        <text>protoporphyrinogen IX + 3 A = protoporphyrin IX + 3 AH2</text>
        <dbReference type="Rhea" id="RHEA:62000"/>
        <dbReference type="ChEBI" id="CHEBI:13193"/>
        <dbReference type="ChEBI" id="CHEBI:17499"/>
        <dbReference type="ChEBI" id="CHEBI:57306"/>
        <dbReference type="ChEBI" id="CHEBI:57307"/>
    </reaction>
</comment>
<keyword evidence="7 15" id="KW-0812">Transmembrane</keyword>
<keyword evidence="10" id="KW-0560">Oxidoreductase</keyword>
<dbReference type="RefSeq" id="WP_116303975.1">
    <property type="nucleotide sequence ID" value="NZ_NFZV01000035.1"/>
</dbReference>
<dbReference type="Pfam" id="PF03653">
    <property type="entry name" value="UPF0093"/>
    <property type="match status" value="1"/>
</dbReference>
<dbReference type="UniPathway" id="UPA00251">
    <property type="reaction ID" value="UER00324"/>
</dbReference>
<keyword evidence="6 14" id="KW-0349">Heme</keyword>
<evidence type="ECO:0000256" key="6">
    <source>
        <dbReference type="ARBA" id="ARBA00022617"/>
    </source>
</evidence>
<proteinExistence type="inferred from homology"/>
<dbReference type="PANTHER" id="PTHR40255">
    <property type="entry name" value="UPF0093 MEMBRANE PROTEIN SLR1790"/>
    <property type="match status" value="1"/>
</dbReference>
<dbReference type="AlphaFoldDB" id="A0A3E0WGN7"/>
<evidence type="ECO:0000256" key="8">
    <source>
        <dbReference type="ARBA" id="ARBA00022723"/>
    </source>
</evidence>
<dbReference type="PIRSF" id="PIRSF004638">
    <property type="entry name" value="UCP004638"/>
    <property type="match status" value="1"/>
</dbReference>
<dbReference type="Proteomes" id="UP000256763">
    <property type="component" value="Unassembled WGS sequence"/>
</dbReference>
<evidence type="ECO:0000256" key="12">
    <source>
        <dbReference type="ARBA" id="ARBA00023136"/>
    </source>
</evidence>
<keyword evidence="17" id="KW-1185">Reference proteome</keyword>
<accession>A0A3E0WGN7</accession>
<comment type="similarity">
    <text evidence="3 14">Belongs to the HemJ family.</text>
</comment>
<keyword evidence="5 14" id="KW-1003">Cell membrane</keyword>
<dbReference type="EMBL" id="NFZW01000035">
    <property type="protein sequence ID" value="RFA32054.1"/>
    <property type="molecule type" value="Genomic_DNA"/>
</dbReference>
<comment type="pathway">
    <text evidence="2 14">Porphyrin-containing compound metabolism; protoporphyrin-IX biosynthesis; protoporphyrin-IX from protoporphyrinogen-IX: step 1/1.</text>
</comment>
<keyword evidence="9 15" id="KW-1133">Transmembrane helix</keyword>
<evidence type="ECO:0000256" key="2">
    <source>
        <dbReference type="ARBA" id="ARBA00005073"/>
    </source>
</evidence>
<evidence type="ECO:0000313" key="17">
    <source>
        <dbReference type="Proteomes" id="UP000256763"/>
    </source>
</evidence>
<evidence type="ECO:0000256" key="5">
    <source>
        <dbReference type="ARBA" id="ARBA00022475"/>
    </source>
</evidence>
<name>A0A3E0WGN7_9GAMM</name>
<dbReference type="InterPro" id="IPR005265">
    <property type="entry name" value="HemJ-like"/>
</dbReference>
<comment type="cofactor">
    <cofactor evidence="14">
        <name>heme b</name>
        <dbReference type="ChEBI" id="CHEBI:60344"/>
    </cofactor>
    <text evidence="14">Binds 1 heme b (iron(II)-protoporphyrin IX) group per subunit.</text>
</comment>
<sequence>MPWMVFLHSLFMSVWFGCLVALPRLFSEHTACTDPEQRAWCLMMERKLFKLAMTPAAVLTVLSGFWLLFSFGFDGGWLPVKLALVSGLAFVHLYQGKVLADLRDGKYQGQRRRFLWHSLVPALVAVAIIFLVVGKPF</sequence>
<feature type="transmembrane region" description="Helical" evidence="15">
    <location>
        <begin position="48"/>
        <end position="69"/>
    </location>
</feature>
<dbReference type="GO" id="GO:0005886">
    <property type="term" value="C:plasma membrane"/>
    <property type="evidence" value="ECO:0007669"/>
    <property type="project" value="UniProtKB-SubCell"/>
</dbReference>
<keyword evidence="12 14" id="KW-0472">Membrane</keyword>
<comment type="function">
    <text evidence="14">Catalyzes the oxidation of protoporphyrinogen IX to protoporphyrin IX.</text>
</comment>
<feature type="transmembrane region" description="Helical" evidence="15">
    <location>
        <begin position="6"/>
        <end position="27"/>
    </location>
</feature>
<evidence type="ECO:0000256" key="10">
    <source>
        <dbReference type="ARBA" id="ARBA00023002"/>
    </source>
</evidence>
<evidence type="ECO:0000256" key="11">
    <source>
        <dbReference type="ARBA" id="ARBA00023004"/>
    </source>
</evidence>
<dbReference type="EC" id="1.3.99.-" evidence="14"/>
<evidence type="ECO:0000256" key="15">
    <source>
        <dbReference type="SAM" id="Phobius"/>
    </source>
</evidence>
<protein>
    <recommendedName>
        <fullName evidence="4 14">Protoporphyrinogen IX oxidase</fullName>
        <ecNumber evidence="14">1.3.99.-</ecNumber>
    </recommendedName>
</protein>
<feature type="transmembrane region" description="Helical" evidence="15">
    <location>
        <begin position="114"/>
        <end position="133"/>
    </location>
</feature>
<evidence type="ECO:0000256" key="1">
    <source>
        <dbReference type="ARBA" id="ARBA00004651"/>
    </source>
</evidence>